<dbReference type="GO" id="GO:0006508">
    <property type="term" value="P:proteolysis"/>
    <property type="evidence" value="ECO:0007669"/>
    <property type="project" value="InterPro"/>
</dbReference>
<dbReference type="EMBL" id="AVPE01000003">
    <property type="protein sequence ID" value="KGX93099.1"/>
    <property type="molecule type" value="Genomic_DNA"/>
</dbReference>
<dbReference type="eggNOG" id="COG2355">
    <property type="taxonomic scope" value="Bacteria"/>
</dbReference>
<dbReference type="RefSeq" id="WP_026799850.1">
    <property type="nucleotide sequence ID" value="NZ_AULI01000005.1"/>
</dbReference>
<dbReference type="PROSITE" id="PS51365">
    <property type="entry name" value="RENAL_DIPEPTIDASE_2"/>
    <property type="match status" value="1"/>
</dbReference>
<dbReference type="PANTHER" id="PTHR10443:SF12">
    <property type="entry name" value="DIPEPTIDASE"/>
    <property type="match status" value="1"/>
</dbReference>
<dbReference type="Gene3D" id="3.20.20.140">
    <property type="entry name" value="Metal-dependent hydrolases"/>
    <property type="match status" value="1"/>
</dbReference>
<dbReference type="STRING" id="1385510.GCA_000425205_01403"/>
<gene>
    <name evidence="1" type="ORF">N781_11825</name>
</gene>
<dbReference type="SUPFAM" id="SSF51556">
    <property type="entry name" value="Metallo-dependent hydrolases"/>
    <property type="match status" value="1"/>
</dbReference>
<dbReference type="AlphaFoldDB" id="A0A0A5GMA8"/>
<accession>A0A0A5GMA8</accession>
<dbReference type="InterPro" id="IPR008257">
    <property type="entry name" value="Pept_M19"/>
</dbReference>
<organism evidence="1 2">
    <name type="scientific">Pontibacillus halophilus JSM 076056 = DSM 19796</name>
    <dbReference type="NCBI Taxonomy" id="1385510"/>
    <lineage>
        <taxon>Bacteria</taxon>
        <taxon>Bacillati</taxon>
        <taxon>Bacillota</taxon>
        <taxon>Bacilli</taxon>
        <taxon>Bacillales</taxon>
        <taxon>Bacillaceae</taxon>
        <taxon>Pontibacillus</taxon>
    </lineage>
</organism>
<evidence type="ECO:0000313" key="1">
    <source>
        <dbReference type="EMBL" id="KGX93099.1"/>
    </source>
</evidence>
<proteinExistence type="predicted"/>
<keyword evidence="2" id="KW-1185">Reference proteome</keyword>
<reference evidence="1 2" key="1">
    <citation type="submission" date="2013-08" db="EMBL/GenBank/DDBJ databases">
        <authorList>
            <person name="Huang J."/>
            <person name="Wang G."/>
        </authorList>
    </citation>
    <scope>NUCLEOTIDE SEQUENCE [LARGE SCALE GENOMIC DNA]</scope>
    <source>
        <strain evidence="1 2">JSM 076056</strain>
    </source>
</reference>
<protein>
    <submittedName>
        <fullName evidence="1">Membrane dipeptidase</fullName>
    </submittedName>
</protein>
<dbReference type="OrthoDB" id="9804920at2"/>
<name>A0A0A5GMA8_9BACI</name>
<dbReference type="Pfam" id="PF01244">
    <property type="entry name" value="Peptidase_M19"/>
    <property type="match status" value="1"/>
</dbReference>
<dbReference type="Proteomes" id="UP000030528">
    <property type="component" value="Unassembled WGS sequence"/>
</dbReference>
<dbReference type="PANTHER" id="PTHR10443">
    <property type="entry name" value="MICROSOMAL DIPEPTIDASE"/>
    <property type="match status" value="1"/>
</dbReference>
<dbReference type="InterPro" id="IPR032466">
    <property type="entry name" value="Metal_Hydrolase"/>
</dbReference>
<sequence length="306" mass="34332">MLIDAHCDALLKLWEDPTRSFVDSPAITVNYENWMNSPVKAQCFALFVPPEVPSGEQFRVALEMVDLFYDRIIAPFSNIKVIHTKEDLQHLKEGERGAILTLEGCHPIGDELIRLKTLLRLGVKSVGLTWNNANATSDGILEERGAGLSSFGNKVVDLLNEYRVWTDVSHLSYKGFWDVMERADYPMASHSNVYEVTSHQRNLNEAQLHALIGQDAFIGVTFVPSFLEENGEADLTSVMTHVNRIIELGGENVLGFGSDFDGTDERVAGLTSPVDYEELMNLVRQSYSEETAQKLGYKNFLRLFPS</sequence>
<evidence type="ECO:0000313" key="2">
    <source>
        <dbReference type="Proteomes" id="UP000030528"/>
    </source>
</evidence>
<comment type="caution">
    <text evidence="1">The sequence shown here is derived from an EMBL/GenBank/DDBJ whole genome shotgun (WGS) entry which is preliminary data.</text>
</comment>
<dbReference type="GO" id="GO:0070573">
    <property type="term" value="F:metallodipeptidase activity"/>
    <property type="evidence" value="ECO:0007669"/>
    <property type="project" value="InterPro"/>
</dbReference>